<comment type="catalytic activity">
    <reaction evidence="15">
        <text>2-[(2R,5Z)-2-carboxy-4-methylthiazol-5(2H)-ylidene]ethyl phosphate + 4-amino-2-methyl-5-(diphosphooxymethyl)pyrimidine + 2 H(+) = thiamine phosphate + CO2 + diphosphate</text>
        <dbReference type="Rhea" id="RHEA:47844"/>
        <dbReference type="ChEBI" id="CHEBI:15378"/>
        <dbReference type="ChEBI" id="CHEBI:16526"/>
        <dbReference type="ChEBI" id="CHEBI:33019"/>
        <dbReference type="ChEBI" id="CHEBI:37575"/>
        <dbReference type="ChEBI" id="CHEBI:57841"/>
        <dbReference type="ChEBI" id="CHEBI:62899"/>
        <dbReference type="EC" id="2.5.1.3"/>
    </reaction>
</comment>
<dbReference type="PANTHER" id="PTHR20857">
    <property type="entry name" value="THIAMINE-PHOSPHATE PYROPHOSPHORYLASE"/>
    <property type="match status" value="1"/>
</dbReference>
<name>A0A427XH33_9TREE</name>
<protein>
    <recommendedName>
        <fullName evidence="18">Thiamine phosphate synthase/TenI domain-containing protein</fullName>
    </recommendedName>
</protein>
<dbReference type="CDD" id="cd00564">
    <property type="entry name" value="TMP_TenI"/>
    <property type="match status" value="1"/>
</dbReference>
<dbReference type="RefSeq" id="XP_028473348.1">
    <property type="nucleotide sequence ID" value="XM_028618392.1"/>
</dbReference>
<evidence type="ECO:0000256" key="10">
    <source>
        <dbReference type="ARBA" id="ARBA00022840"/>
    </source>
</evidence>
<dbReference type="InterPro" id="IPR029056">
    <property type="entry name" value="Ribokinase-like"/>
</dbReference>
<evidence type="ECO:0000256" key="3">
    <source>
        <dbReference type="ARBA" id="ARBA00003814"/>
    </source>
</evidence>
<dbReference type="AlphaFoldDB" id="A0A427XH33"/>
<dbReference type="Pfam" id="PF02581">
    <property type="entry name" value="TMP-TENI"/>
    <property type="match status" value="1"/>
</dbReference>
<comment type="pathway">
    <text evidence="4">Cofactor biosynthesis; thiamine diphosphate biosynthesis; 4-methyl-5-(2-phosphoethyl)-thiazole from 5-(2-hydroxyethyl)-4-methylthiazole: step 1/1.</text>
</comment>
<comment type="catalytic activity">
    <reaction evidence="13">
        <text>4-methyl-5-(2-phosphooxyethyl)-thiazole + 4-amino-2-methyl-5-(diphosphooxymethyl)pyrimidine + H(+) = thiamine phosphate + diphosphate</text>
        <dbReference type="Rhea" id="RHEA:22328"/>
        <dbReference type="ChEBI" id="CHEBI:15378"/>
        <dbReference type="ChEBI" id="CHEBI:33019"/>
        <dbReference type="ChEBI" id="CHEBI:37575"/>
        <dbReference type="ChEBI" id="CHEBI:57841"/>
        <dbReference type="ChEBI" id="CHEBI:58296"/>
        <dbReference type="EC" id="2.5.1.3"/>
    </reaction>
</comment>
<dbReference type="Gene3D" id="3.20.20.70">
    <property type="entry name" value="Aldolase class I"/>
    <property type="match status" value="1"/>
</dbReference>
<dbReference type="CDD" id="cd01170">
    <property type="entry name" value="THZ_kinase"/>
    <property type="match status" value="1"/>
</dbReference>
<dbReference type="GO" id="GO:0004417">
    <property type="term" value="F:hydroxyethylthiazole kinase activity"/>
    <property type="evidence" value="ECO:0007669"/>
    <property type="project" value="UniProtKB-EC"/>
</dbReference>
<dbReference type="GO" id="GO:0005737">
    <property type="term" value="C:cytoplasm"/>
    <property type="evidence" value="ECO:0007669"/>
    <property type="project" value="TreeGrafter"/>
</dbReference>
<dbReference type="PANTHER" id="PTHR20857:SF23">
    <property type="entry name" value="THIAMINE BIOSYNTHETIC BIFUNCTIONAL ENZYME"/>
    <property type="match status" value="1"/>
</dbReference>
<dbReference type="GO" id="GO:0005524">
    <property type="term" value="F:ATP binding"/>
    <property type="evidence" value="ECO:0007669"/>
    <property type="project" value="UniProtKB-KW"/>
</dbReference>
<evidence type="ECO:0000256" key="1">
    <source>
        <dbReference type="ARBA" id="ARBA00001771"/>
    </source>
</evidence>
<evidence type="ECO:0000256" key="4">
    <source>
        <dbReference type="ARBA" id="ARBA00004868"/>
    </source>
</evidence>
<dbReference type="InterPro" id="IPR036206">
    <property type="entry name" value="ThiamineP_synth_sf"/>
</dbReference>
<dbReference type="Pfam" id="PF02110">
    <property type="entry name" value="HK"/>
    <property type="match status" value="1"/>
</dbReference>
<comment type="catalytic activity">
    <reaction evidence="1">
        <text>5-(2-hydroxyethyl)-4-methylthiazole + ATP = 4-methyl-5-(2-phosphooxyethyl)-thiazole + ADP + H(+)</text>
        <dbReference type="Rhea" id="RHEA:24212"/>
        <dbReference type="ChEBI" id="CHEBI:15378"/>
        <dbReference type="ChEBI" id="CHEBI:17957"/>
        <dbReference type="ChEBI" id="CHEBI:30616"/>
        <dbReference type="ChEBI" id="CHEBI:58296"/>
        <dbReference type="ChEBI" id="CHEBI:456216"/>
        <dbReference type="EC" id="2.7.1.50"/>
    </reaction>
</comment>
<dbReference type="InterPro" id="IPR022998">
    <property type="entry name" value="ThiamineP_synth_TenI"/>
</dbReference>
<dbReference type="GO" id="GO:0004789">
    <property type="term" value="F:thiamine-phosphate diphosphorylase activity"/>
    <property type="evidence" value="ECO:0007669"/>
    <property type="project" value="UniProtKB-EC"/>
</dbReference>
<evidence type="ECO:0000256" key="15">
    <source>
        <dbReference type="ARBA" id="ARBA00047883"/>
    </source>
</evidence>
<dbReference type="Gene3D" id="3.40.1190.20">
    <property type="match status" value="1"/>
</dbReference>
<evidence type="ECO:0000256" key="13">
    <source>
        <dbReference type="ARBA" id="ARBA00047334"/>
    </source>
</evidence>
<dbReference type="OrthoDB" id="4994at2759"/>
<keyword evidence="20" id="KW-1185">Reference proteome</keyword>
<dbReference type="InterPro" id="IPR000417">
    <property type="entry name" value="Hyethyz_kinase"/>
</dbReference>
<comment type="catalytic activity">
    <reaction evidence="14">
        <text>2-(2-carboxy-4-methylthiazol-5-yl)ethyl phosphate + 4-amino-2-methyl-5-(diphosphooxymethyl)pyrimidine + 2 H(+) = thiamine phosphate + CO2 + diphosphate</text>
        <dbReference type="Rhea" id="RHEA:47848"/>
        <dbReference type="ChEBI" id="CHEBI:15378"/>
        <dbReference type="ChEBI" id="CHEBI:16526"/>
        <dbReference type="ChEBI" id="CHEBI:33019"/>
        <dbReference type="ChEBI" id="CHEBI:37575"/>
        <dbReference type="ChEBI" id="CHEBI:57841"/>
        <dbReference type="ChEBI" id="CHEBI:62890"/>
        <dbReference type="EC" id="2.5.1.3"/>
    </reaction>
</comment>
<dbReference type="UniPathway" id="UPA00060">
    <property type="reaction ID" value="UER00139"/>
</dbReference>
<evidence type="ECO:0000259" key="18">
    <source>
        <dbReference type="Pfam" id="PF02581"/>
    </source>
</evidence>
<evidence type="ECO:0000256" key="11">
    <source>
        <dbReference type="ARBA" id="ARBA00022842"/>
    </source>
</evidence>
<dbReference type="PRINTS" id="PR01099">
    <property type="entry name" value="HYETHTZKNASE"/>
</dbReference>
<evidence type="ECO:0000256" key="8">
    <source>
        <dbReference type="ARBA" id="ARBA00022741"/>
    </source>
</evidence>
<dbReference type="Proteomes" id="UP000279236">
    <property type="component" value="Unassembled WGS sequence"/>
</dbReference>
<dbReference type="HAMAP" id="MF_00097">
    <property type="entry name" value="TMP_synthase"/>
    <property type="match status" value="1"/>
</dbReference>
<keyword evidence="7" id="KW-0479">Metal-binding</keyword>
<keyword evidence="9" id="KW-0418">Kinase</keyword>
<sequence length="537" mass="56397">MPKADIDYSLYLVTGRELLPEGKDYYESLEESLQGGVTVVQVREKDIDTGEFVEIARRTKEITDKYNVPLLINDRIDVYLAVRCAGIHIGQSDMPLAQARALAGDDAVIGISVGNIDEAQAAIAGHADYVGVGAVWPTGSKDVTKKVKLGPDGVGRVLDVLAESKTPAVAIGGIHAPNVPFLLHGSISPNARNSLDGIAVISAVVASKTPREAAANLRNIVDSFKRVRRSAPAAPAFVLESSPVRSTEALVSGVAALMEVIQREVPLVHQITNNVVINDSANATLAIGASPIMATNPRDVADLSPAIGALLVNFGTITDKEGMLVAGRQANVNRKPLVYDPVAVGATSFRRETSKELLAHWQPTVIKGNAAEIGALAQLTEVESRGVDSVGKGFADPANVVRTLARKRAAIVVLTGEEDYLSDGDVVLRTSNGHALLGKITGSGCMTGTLVASFCAAARLHHLAGGKGSVFENDSQLVQGDMLLGALAGVLVFNCAAERAAERDDVRGPGTFRAALIDELANMPAADLVKRAKVEIL</sequence>
<evidence type="ECO:0000256" key="14">
    <source>
        <dbReference type="ARBA" id="ARBA00047851"/>
    </source>
</evidence>
<evidence type="ECO:0000313" key="19">
    <source>
        <dbReference type="EMBL" id="RSH78201.1"/>
    </source>
</evidence>
<dbReference type="InterPro" id="IPR013785">
    <property type="entry name" value="Aldolase_TIM"/>
</dbReference>
<dbReference type="EMBL" id="RSCE01000013">
    <property type="protein sequence ID" value="RSH78201.1"/>
    <property type="molecule type" value="Genomic_DNA"/>
</dbReference>
<feature type="domain" description="Thiamine phosphate synthase/TenI" evidence="18">
    <location>
        <begin position="10"/>
        <end position="204"/>
    </location>
</feature>
<evidence type="ECO:0000256" key="7">
    <source>
        <dbReference type="ARBA" id="ARBA00022723"/>
    </source>
</evidence>
<dbReference type="SUPFAM" id="SSF53613">
    <property type="entry name" value="Ribokinase-like"/>
    <property type="match status" value="1"/>
</dbReference>
<dbReference type="FunFam" id="3.20.20.70:FF:000104">
    <property type="entry name" value="Thiamine biosynthetic bifunctional enzyme"/>
    <property type="match status" value="1"/>
</dbReference>
<dbReference type="NCBIfam" id="TIGR00693">
    <property type="entry name" value="thiE"/>
    <property type="match status" value="1"/>
</dbReference>
<keyword evidence="8" id="KW-0547">Nucleotide-binding</keyword>
<comment type="cofactor">
    <cofactor evidence="2">
        <name>Mg(2+)</name>
        <dbReference type="ChEBI" id="CHEBI:18420"/>
    </cofactor>
</comment>
<evidence type="ECO:0000256" key="5">
    <source>
        <dbReference type="ARBA" id="ARBA00005165"/>
    </source>
</evidence>
<evidence type="ECO:0000256" key="2">
    <source>
        <dbReference type="ARBA" id="ARBA00001946"/>
    </source>
</evidence>
<dbReference type="NCBIfam" id="NF006830">
    <property type="entry name" value="PRK09355.1"/>
    <property type="match status" value="1"/>
</dbReference>
<keyword evidence="12" id="KW-0784">Thiamine biosynthesis</keyword>
<comment type="caution">
    <text evidence="19">The sequence shown here is derived from an EMBL/GenBank/DDBJ whole genome shotgun (WGS) entry which is preliminary data.</text>
</comment>
<evidence type="ECO:0000313" key="20">
    <source>
        <dbReference type="Proteomes" id="UP000279236"/>
    </source>
</evidence>
<gene>
    <name evidence="19" type="ORF">EHS24_002662</name>
</gene>
<evidence type="ECO:0000256" key="16">
    <source>
        <dbReference type="ARBA" id="ARBA00061146"/>
    </source>
</evidence>
<dbReference type="GeneID" id="39587205"/>
<keyword evidence="10" id="KW-0067">ATP-binding</keyword>
<evidence type="ECO:0000256" key="9">
    <source>
        <dbReference type="ARBA" id="ARBA00022777"/>
    </source>
</evidence>
<dbReference type="GO" id="GO:0000287">
    <property type="term" value="F:magnesium ion binding"/>
    <property type="evidence" value="ECO:0007669"/>
    <property type="project" value="InterPro"/>
</dbReference>
<dbReference type="HAMAP" id="MF_00228">
    <property type="entry name" value="Thz_kinase"/>
    <property type="match status" value="1"/>
</dbReference>
<evidence type="ECO:0000256" key="17">
    <source>
        <dbReference type="ARBA" id="ARBA00061283"/>
    </source>
</evidence>
<dbReference type="GO" id="GO:0009228">
    <property type="term" value="P:thiamine biosynthetic process"/>
    <property type="evidence" value="ECO:0007669"/>
    <property type="project" value="UniProtKB-KW"/>
</dbReference>
<proteinExistence type="inferred from homology"/>
<comment type="similarity">
    <text evidence="17">In the N-terminal section; belongs to the thiamine-phosphate synthase family.</text>
</comment>
<dbReference type="InterPro" id="IPR034291">
    <property type="entry name" value="TMP_synthase"/>
</dbReference>
<comment type="pathway">
    <text evidence="5">Cofactor biosynthesis; thiamine diphosphate biosynthesis; thiamine phosphate from 4-amino-2-methyl-5-diphosphomethylpyrimidine and 4-methyl-5-(2-phosphoethyl)-thiazole: step 1/1.</text>
</comment>
<comment type="function">
    <text evidence="3">Condenses 4-methyl-5-(beta-hydroxyethyl)thiazole monophosphate (THZ-P) and 2-methyl-4-amino-5-hydroxymethyl pyrimidine pyrophosphate (HMP-PP) to form thiamine monophosphate (TMP).</text>
</comment>
<accession>A0A427XH33</accession>
<organism evidence="19 20">
    <name type="scientific">Apiotrichum porosum</name>
    <dbReference type="NCBI Taxonomy" id="105984"/>
    <lineage>
        <taxon>Eukaryota</taxon>
        <taxon>Fungi</taxon>
        <taxon>Dikarya</taxon>
        <taxon>Basidiomycota</taxon>
        <taxon>Agaricomycotina</taxon>
        <taxon>Tremellomycetes</taxon>
        <taxon>Trichosporonales</taxon>
        <taxon>Trichosporonaceae</taxon>
        <taxon>Apiotrichum</taxon>
    </lineage>
</organism>
<keyword evidence="6" id="KW-0808">Transferase</keyword>
<keyword evidence="11" id="KW-0460">Magnesium</keyword>
<reference evidence="19 20" key="1">
    <citation type="submission" date="2018-11" db="EMBL/GenBank/DDBJ databases">
        <title>Genome sequence of Apiotrichum porosum DSM 27194.</title>
        <authorList>
            <person name="Aliyu H."/>
            <person name="Gorte O."/>
            <person name="Ochsenreither K."/>
        </authorList>
    </citation>
    <scope>NUCLEOTIDE SEQUENCE [LARGE SCALE GENOMIC DNA]</scope>
    <source>
        <strain evidence="19 20">DSM 27194</strain>
    </source>
</reference>
<evidence type="ECO:0000256" key="12">
    <source>
        <dbReference type="ARBA" id="ARBA00022977"/>
    </source>
</evidence>
<dbReference type="STRING" id="105984.A0A427XH33"/>
<dbReference type="GO" id="GO:0009229">
    <property type="term" value="P:thiamine diphosphate biosynthetic process"/>
    <property type="evidence" value="ECO:0007669"/>
    <property type="project" value="UniProtKB-UniPathway"/>
</dbReference>
<comment type="similarity">
    <text evidence="16">In the C-terminal section; belongs to the Thz kinase family.</text>
</comment>
<dbReference type="SUPFAM" id="SSF51391">
    <property type="entry name" value="Thiamin phosphate synthase"/>
    <property type="match status" value="1"/>
</dbReference>
<evidence type="ECO:0000256" key="6">
    <source>
        <dbReference type="ARBA" id="ARBA00022679"/>
    </source>
</evidence>